<organism evidence="1 2">
    <name type="scientific">Clostridium baratii</name>
    <dbReference type="NCBI Taxonomy" id="1561"/>
    <lineage>
        <taxon>Bacteria</taxon>
        <taxon>Bacillati</taxon>
        <taxon>Bacillota</taxon>
        <taxon>Clostridia</taxon>
        <taxon>Eubacteriales</taxon>
        <taxon>Clostridiaceae</taxon>
        <taxon>Clostridium</taxon>
    </lineage>
</organism>
<protein>
    <submittedName>
        <fullName evidence="1">Uncharacterized protein</fullName>
    </submittedName>
</protein>
<evidence type="ECO:0000313" key="1">
    <source>
        <dbReference type="EMBL" id="CUP75040.1"/>
    </source>
</evidence>
<accession>A0A174QVZ8</accession>
<dbReference type="AlphaFoldDB" id="A0A174QVZ8"/>
<sequence length="37" mass="4270">MEEIKELISKAKSKEELLSIAVMLKKAQIELLKKNNK</sequence>
<gene>
    <name evidence="1" type="ORF">ERS852568_00656</name>
</gene>
<evidence type="ECO:0000313" key="2">
    <source>
        <dbReference type="Proteomes" id="UP000095563"/>
    </source>
</evidence>
<dbReference type="EMBL" id="CZBO01000001">
    <property type="protein sequence ID" value="CUP75040.1"/>
    <property type="molecule type" value="Genomic_DNA"/>
</dbReference>
<proteinExistence type="predicted"/>
<reference evidence="1 2" key="1">
    <citation type="submission" date="2015-09" db="EMBL/GenBank/DDBJ databases">
        <authorList>
            <consortium name="Pathogen Informatics"/>
        </authorList>
    </citation>
    <scope>NUCLEOTIDE SEQUENCE [LARGE SCALE GENOMIC DNA]</scope>
    <source>
        <strain evidence="1 2">2789STDY5834956</strain>
    </source>
</reference>
<name>A0A174QVZ8_9CLOT</name>
<dbReference type="Proteomes" id="UP000095563">
    <property type="component" value="Unassembled WGS sequence"/>
</dbReference>